<evidence type="ECO:0000313" key="2">
    <source>
        <dbReference type="EMBL" id="KAG8561897.1"/>
    </source>
</evidence>
<reference evidence="2" key="1">
    <citation type="thesis" date="2020" institute="ProQuest LLC" country="789 East Eisenhower Parkway, Ann Arbor, MI, USA">
        <title>Comparative Genomics and Chromosome Evolution.</title>
        <authorList>
            <person name="Mudd A.B."/>
        </authorList>
    </citation>
    <scope>NUCLEOTIDE SEQUENCE</scope>
    <source>
        <strain evidence="2">237g6f4</strain>
        <tissue evidence="2">Blood</tissue>
    </source>
</reference>
<comment type="caution">
    <text evidence="2">The sequence shown here is derived from an EMBL/GenBank/DDBJ whole genome shotgun (WGS) entry which is preliminary data.</text>
</comment>
<accession>A0AAV7AKN3</accession>
<dbReference type="AlphaFoldDB" id="A0AAV7AKN3"/>
<feature type="chain" id="PRO_5043496295" description="Secreted protein" evidence="1">
    <location>
        <begin position="29"/>
        <end position="70"/>
    </location>
</feature>
<feature type="signal peptide" evidence="1">
    <location>
        <begin position="1"/>
        <end position="28"/>
    </location>
</feature>
<protein>
    <recommendedName>
        <fullName evidence="4">Secreted protein</fullName>
    </recommendedName>
</protein>
<organism evidence="2 3">
    <name type="scientific">Engystomops pustulosus</name>
    <name type="common">Tungara frog</name>
    <name type="synonym">Physalaemus pustulosus</name>
    <dbReference type="NCBI Taxonomy" id="76066"/>
    <lineage>
        <taxon>Eukaryota</taxon>
        <taxon>Metazoa</taxon>
        <taxon>Chordata</taxon>
        <taxon>Craniata</taxon>
        <taxon>Vertebrata</taxon>
        <taxon>Euteleostomi</taxon>
        <taxon>Amphibia</taxon>
        <taxon>Batrachia</taxon>
        <taxon>Anura</taxon>
        <taxon>Neobatrachia</taxon>
        <taxon>Hyloidea</taxon>
        <taxon>Leptodactylidae</taxon>
        <taxon>Leiuperinae</taxon>
        <taxon>Engystomops</taxon>
    </lineage>
</organism>
<gene>
    <name evidence="2" type="ORF">GDO81_015519</name>
</gene>
<proteinExistence type="predicted"/>
<keyword evidence="1" id="KW-0732">Signal</keyword>
<dbReference type="EMBL" id="WNYA01000007">
    <property type="protein sequence ID" value="KAG8561897.1"/>
    <property type="molecule type" value="Genomic_DNA"/>
</dbReference>
<keyword evidence="3" id="KW-1185">Reference proteome</keyword>
<evidence type="ECO:0000256" key="1">
    <source>
        <dbReference type="SAM" id="SignalP"/>
    </source>
</evidence>
<sequence>MSCLMRMGLLYILVSSVVIVSSLRSVRSTENIQYFCLIQRFIAVNVFSLILEVDEISRVCSEEVPLLQRG</sequence>
<name>A0AAV7AKN3_ENGPU</name>
<evidence type="ECO:0000313" key="3">
    <source>
        <dbReference type="Proteomes" id="UP000824782"/>
    </source>
</evidence>
<evidence type="ECO:0008006" key="4">
    <source>
        <dbReference type="Google" id="ProtNLM"/>
    </source>
</evidence>
<dbReference type="Proteomes" id="UP000824782">
    <property type="component" value="Unassembled WGS sequence"/>
</dbReference>